<dbReference type="Gene3D" id="1.10.10.60">
    <property type="entry name" value="Homeodomain-like"/>
    <property type="match status" value="2"/>
</dbReference>
<dbReference type="SMART" id="SM00342">
    <property type="entry name" value="HTH_ARAC"/>
    <property type="match status" value="1"/>
</dbReference>
<evidence type="ECO:0000256" key="1">
    <source>
        <dbReference type="ARBA" id="ARBA00023015"/>
    </source>
</evidence>
<organism evidence="5 6">
    <name type="scientific">Rivihabitans pingtungensis</name>
    <dbReference type="NCBI Taxonomy" id="1054498"/>
    <lineage>
        <taxon>Bacteria</taxon>
        <taxon>Pseudomonadati</taxon>
        <taxon>Pseudomonadota</taxon>
        <taxon>Betaproteobacteria</taxon>
        <taxon>Neisseriales</taxon>
        <taxon>Aquaspirillaceae</taxon>
        <taxon>Rivihabitans</taxon>
    </lineage>
</organism>
<evidence type="ECO:0000256" key="3">
    <source>
        <dbReference type="ARBA" id="ARBA00023163"/>
    </source>
</evidence>
<dbReference type="GO" id="GO:0043565">
    <property type="term" value="F:sequence-specific DNA binding"/>
    <property type="evidence" value="ECO:0007669"/>
    <property type="project" value="InterPro"/>
</dbReference>
<name>A0A318KVS9_9NEIS</name>
<dbReference type="Pfam" id="PF12833">
    <property type="entry name" value="HTH_18"/>
    <property type="match status" value="1"/>
</dbReference>
<dbReference type="OrthoDB" id="9809338at2"/>
<dbReference type="RefSeq" id="WP_110389334.1">
    <property type="nucleotide sequence ID" value="NZ_QJKI01000001.1"/>
</dbReference>
<comment type="caution">
    <text evidence="5">The sequence shown here is derived from an EMBL/GenBank/DDBJ whole genome shotgun (WGS) entry which is preliminary data.</text>
</comment>
<evidence type="ECO:0000256" key="2">
    <source>
        <dbReference type="ARBA" id="ARBA00023125"/>
    </source>
</evidence>
<dbReference type="AlphaFoldDB" id="A0A318KVS9"/>
<keyword evidence="1" id="KW-0805">Transcription regulation</keyword>
<evidence type="ECO:0000259" key="4">
    <source>
        <dbReference type="PROSITE" id="PS01124"/>
    </source>
</evidence>
<dbReference type="PROSITE" id="PS01124">
    <property type="entry name" value="HTH_ARAC_FAMILY_2"/>
    <property type="match status" value="1"/>
</dbReference>
<keyword evidence="6" id="KW-1185">Reference proteome</keyword>
<sequence>MPRLSAVGISGLQAGEDVNVDSASPATPPHAPALLPLVANVLTATLPGGRYLLPATLQPMLLAITHGEIRLAPADLLRPAEACPALPVLGLCGATRSVREAWATPGTQILAVTVRTGQLPRLFGVSAQDVMEEFVPLDTLAPPAWVASWAQRLRQAGTPAACRHALETGLCTQAARHMQRSPDLVLPQVCLDWPLARLAEHCQLGVRQFERQFLRAYGQSLRQFRQQWRCSQLLASQVFGMSSASKPRPWADIALDGAYFDQAHFSRDMRRFTGYSPAQLARQLAEQDPALWPYRFNSMDARRVLGME</sequence>
<keyword evidence="2 5" id="KW-0238">DNA-binding</keyword>
<accession>A0A318KVS9</accession>
<dbReference type="Proteomes" id="UP000247555">
    <property type="component" value="Unassembled WGS sequence"/>
</dbReference>
<evidence type="ECO:0000313" key="6">
    <source>
        <dbReference type="Proteomes" id="UP000247555"/>
    </source>
</evidence>
<gene>
    <name evidence="5" type="ORF">DFR34_101267</name>
</gene>
<dbReference type="PANTHER" id="PTHR46796">
    <property type="entry name" value="HTH-TYPE TRANSCRIPTIONAL ACTIVATOR RHAS-RELATED"/>
    <property type="match status" value="1"/>
</dbReference>
<feature type="domain" description="HTH araC/xylS-type" evidence="4">
    <location>
        <begin position="179"/>
        <end position="283"/>
    </location>
</feature>
<dbReference type="InterPro" id="IPR018060">
    <property type="entry name" value="HTH_AraC"/>
</dbReference>
<dbReference type="InterPro" id="IPR050204">
    <property type="entry name" value="AraC_XylS_family_regulators"/>
</dbReference>
<dbReference type="EMBL" id="QJKI01000001">
    <property type="protein sequence ID" value="PXX82034.1"/>
    <property type="molecule type" value="Genomic_DNA"/>
</dbReference>
<evidence type="ECO:0000313" key="5">
    <source>
        <dbReference type="EMBL" id="PXX82034.1"/>
    </source>
</evidence>
<keyword evidence="3" id="KW-0804">Transcription</keyword>
<dbReference type="GO" id="GO:0003700">
    <property type="term" value="F:DNA-binding transcription factor activity"/>
    <property type="evidence" value="ECO:0007669"/>
    <property type="project" value="InterPro"/>
</dbReference>
<reference evidence="5 6" key="1">
    <citation type="submission" date="2018-05" db="EMBL/GenBank/DDBJ databases">
        <title>Genomic Encyclopedia of Type Strains, Phase IV (KMG-IV): sequencing the most valuable type-strain genomes for metagenomic binning, comparative biology and taxonomic classification.</title>
        <authorList>
            <person name="Goeker M."/>
        </authorList>
    </citation>
    <scope>NUCLEOTIDE SEQUENCE [LARGE SCALE GENOMIC DNA]</scope>
    <source>
        <strain evidence="5 6">DSM 29661</strain>
    </source>
</reference>
<proteinExistence type="predicted"/>
<protein>
    <submittedName>
        <fullName evidence="5">AraC-like DNA-binding protein</fullName>
    </submittedName>
</protein>